<feature type="domain" description="Methyltransferase" evidence="3">
    <location>
        <begin position="36"/>
        <end position="142"/>
    </location>
</feature>
<keyword evidence="2" id="KW-0472">Membrane</keyword>
<reference evidence="5" key="1">
    <citation type="journal article" date="2019" name="Int. J. Syst. Evol. Microbiol.">
        <title>The Global Catalogue of Microorganisms (GCM) 10K type strain sequencing project: providing services to taxonomists for standard genome sequencing and annotation.</title>
        <authorList>
            <consortium name="The Broad Institute Genomics Platform"/>
            <consortium name="The Broad Institute Genome Sequencing Center for Infectious Disease"/>
            <person name="Wu L."/>
            <person name="Ma J."/>
        </authorList>
    </citation>
    <scope>NUCLEOTIDE SEQUENCE [LARGE SCALE GENOMIC DNA]</scope>
    <source>
        <strain evidence="5">CGMCC 4.7682</strain>
    </source>
</reference>
<dbReference type="InterPro" id="IPR029063">
    <property type="entry name" value="SAM-dependent_MTases_sf"/>
</dbReference>
<dbReference type="Proteomes" id="UP001595764">
    <property type="component" value="Unassembled WGS sequence"/>
</dbReference>
<keyword evidence="2" id="KW-0812">Transmembrane</keyword>
<feature type="transmembrane region" description="Helical" evidence="2">
    <location>
        <begin position="231"/>
        <end position="252"/>
    </location>
</feature>
<evidence type="ECO:0000313" key="5">
    <source>
        <dbReference type="Proteomes" id="UP001595764"/>
    </source>
</evidence>
<dbReference type="InterPro" id="IPR050447">
    <property type="entry name" value="Erg6_SMT_methyltransf"/>
</dbReference>
<accession>A0ABV7QDM9</accession>
<dbReference type="RefSeq" id="WP_377870594.1">
    <property type="nucleotide sequence ID" value="NZ_JBHMAY010000022.1"/>
</dbReference>
<evidence type="ECO:0000313" key="4">
    <source>
        <dbReference type="EMBL" id="MFC3509979.1"/>
    </source>
</evidence>
<dbReference type="Gene3D" id="3.40.50.150">
    <property type="entry name" value="Vaccinia Virus protein VP39"/>
    <property type="match status" value="1"/>
</dbReference>
<protein>
    <submittedName>
        <fullName evidence="4">Methyltransferase domain-containing protein</fullName>
    </submittedName>
</protein>
<keyword evidence="1" id="KW-0808">Transferase</keyword>
<evidence type="ECO:0000256" key="1">
    <source>
        <dbReference type="ARBA" id="ARBA00022679"/>
    </source>
</evidence>
<dbReference type="PANTHER" id="PTHR44068:SF1">
    <property type="entry name" value="HYPOTHETICAL LOC100005854"/>
    <property type="match status" value="1"/>
</dbReference>
<name>A0ABV7QDM9_9PSEU</name>
<dbReference type="SUPFAM" id="SSF53335">
    <property type="entry name" value="S-adenosyl-L-methionine-dependent methyltransferases"/>
    <property type="match status" value="1"/>
</dbReference>
<dbReference type="GO" id="GO:0008168">
    <property type="term" value="F:methyltransferase activity"/>
    <property type="evidence" value="ECO:0007669"/>
    <property type="project" value="UniProtKB-KW"/>
</dbReference>
<keyword evidence="4" id="KW-0489">Methyltransferase</keyword>
<dbReference type="PANTHER" id="PTHR44068">
    <property type="entry name" value="ZGC:194242"/>
    <property type="match status" value="1"/>
</dbReference>
<sequence>MTFGVPRPDKIDYYAQVAEAGRDYKRQVLAALDLRPGLTVLDVGCGPGTDLPAMAEAVGPSGAVLGVDTEPAMVEEAGRRVSGTPQISVRLGDAHALPLAESSVDRARADRMVQHVADPAAVFGELHRVLRPGGLACVAEPDWDSLVVDPGELPTNRAFNRFVCSTMVRNATIGRSLPRLALGAGFEVLDVSVAAPVFRDFEAADKILGLSRNTERAVRAGQLDRAVGDQWLAVLAAGPFLASSMVFIGVFAKPAA</sequence>
<proteinExistence type="predicted"/>
<evidence type="ECO:0000259" key="3">
    <source>
        <dbReference type="Pfam" id="PF13847"/>
    </source>
</evidence>
<comment type="caution">
    <text evidence="4">The sequence shown here is derived from an EMBL/GenBank/DDBJ whole genome shotgun (WGS) entry which is preliminary data.</text>
</comment>
<organism evidence="4 5">
    <name type="scientific">Amycolatopsis halotolerans</name>
    <dbReference type="NCBI Taxonomy" id="330083"/>
    <lineage>
        <taxon>Bacteria</taxon>
        <taxon>Bacillati</taxon>
        <taxon>Actinomycetota</taxon>
        <taxon>Actinomycetes</taxon>
        <taxon>Pseudonocardiales</taxon>
        <taxon>Pseudonocardiaceae</taxon>
        <taxon>Amycolatopsis</taxon>
    </lineage>
</organism>
<dbReference type="InterPro" id="IPR025714">
    <property type="entry name" value="Methyltranfer_dom"/>
</dbReference>
<dbReference type="Pfam" id="PF13847">
    <property type="entry name" value="Methyltransf_31"/>
    <property type="match status" value="1"/>
</dbReference>
<evidence type="ECO:0000256" key="2">
    <source>
        <dbReference type="SAM" id="Phobius"/>
    </source>
</evidence>
<keyword evidence="2" id="KW-1133">Transmembrane helix</keyword>
<dbReference type="EMBL" id="JBHRWI010000007">
    <property type="protein sequence ID" value="MFC3509979.1"/>
    <property type="molecule type" value="Genomic_DNA"/>
</dbReference>
<dbReference type="CDD" id="cd02440">
    <property type="entry name" value="AdoMet_MTases"/>
    <property type="match status" value="1"/>
</dbReference>
<dbReference type="GO" id="GO:0032259">
    <property type="term" value="P:methylation"/>
    <property type="evidence" value="ECO:0007669"/>
    <property type="project" value="UniProtKB-KW"/>
</dbReference>
<keyword evidence="5" id="KW-1185">Reference proteome</keyword>
<gene>
    <name evidence="4" type="ORF">ACFORO_07365</name>
</gene>